<protein>
    <recommendedName>
        <fullName evidence="2">histidine kinase</fullName>
        <ecNumber evidence="2">2.7.13.3</ecNumber>
    </recommendedName>
</protein>
<dbReference type="PANTHER" id="PTHR24421:SF10">
    <property type="entry name" value="NITRATE_NITRITE SENSOR PROTEIN NARQ"/>
    <property type="match status" value="1"/>
</dbReference>
<evidence type="ECO:0000256" key="5">
    <source>
        <dbReference type="ARBA" id="ARBA00022741"/>
    </source>
</evidence>
<sequence>MAGVDRATAWRDTWSTTRHRGVELPHARGVFSVLLGLLAVVESLAEFVVGHGSIPRMFAESATTGVRDGGVAGVQLAMVVGLLCLFTALPLALLRPLPAGVTVTAASFGSLVIFQTLTLAGFAAQCVAQYRLGRSGHPVAAVLLGAPFLALALPASQDTDFRTRVVLLAALAPVAALVGLVRRTGEHQREHTAVQQVMAGTQWENAARGERARTVRELHDVVGHHISMIAVRAETARVATPGMPAVGADRLLGIGDTARAALTEMRRLLGVLREDTEPVTGGERRPQPDLRRLGELLDEAREASGSTSVRLILSGSPRTLEPGLELAAYRIVQESLTNARKHAPGAAVDVELIYTEDALRMRIRDNGPGPPHTERADGHGLLGMRERAAAVGGQIRTGSTAVGDSSSTPVSPPCAKGWRAAGGAAVVCGGVRCEVKCETCGSVTRTCAPLVAVRRPRTGPSRPRIPYPAERHDRLGELPLQRLGQRGSLDRVHQVLGYLVQFGVGVLGHRDQHGPGVLGAQTEGRHQYTAGQIDHGPGLHGAPQLTDFDAQVDHCSVDCPVGFQVGSVSAPAGPVDVVDSARVVRFRWKRVPALGARAGAGRDVEQ</sequence>
<dbReference type="SUPFAM" id="SSF55874">
    <property type="entry name" value="ATPase domain of HSP90 chaperone/DNA topoisomerase II/histidine kinase"/>
    <property type="match status" value="1"/>
</dbReference>
<dbReference type="Gene3D" id="3.30.565.10">
    <property type="entry name" value="Histidine kinase-like ATPase, C-terminal domain"/>
    <property type="match status" value="1"/>
</dbReference>
<dbReference type="Pfam" id="PF02518">
    <property type="entry name" value="HATPase_c"/>
    <property type="match status" value="1"/>
</dbReference>
<feature type="transmembrane region" description="Helical" evidence="9">
    <location>
        <begin position="161"/>
        <end position="181"/>
    </location>
</feature>
<dbReference type="InterPro" id="IPR003594">
    <property type="entry name" value="HATPase_dom"/>
</dbReference>
<keyword evidence="9" id="KW-0812">Transmembrane</keyword>
<feature type="transmembrane region" description="Helical" evidence="9">
    <location>
        <begin position="99"/>
        <end position="124"/>
    </location>
</feature>
<evidence type="ECO:0000256" key="3">
    <source>
        <dbReference type="ARBA" id="ARBA00022553"/>
    </source>
</evidence>
<dbReference type="GO" id="GO:0000155">
    <property type="term" value="F:phosphorelay sensor kinase activity"/>
    <property type="evidence" value="ECO:0007669"/>
    <property type="project" value="InterPro"/>
</dbReference>
<evidence type="ECO:0000259" key="10">
    <source>
        <dbReference type="SMART" id="SM00387"/>
    </source>
</evidence>
<reference evidence="11" key="1">
    <citation type="submission" date="2019-04" db="EMBL/GenBank/DDBJ databases">
        <title>Draft genome sequences of Streptomyces avermitilis MC3.</title>
        <authorList>
            <person name="Komaki H."/>
            <person name="Tamura T."/>
            <person name="Hosoyama A."/>
        </authorList>
    </citation>
    <scope>NUCLEOTIDE SEQUENCE</scope>
    <source>
        <strain evidence="11">MC3</strain>
    </source>
</reference>
<accession>A0A499V5P7</accession>
<keyword evidence="4" id="KW-0808">Transferase</keyword>
<evidence type="ECO:0000313" key="11">
    <source>
        <dbReference type="EMBL" id="BBJ49815.1"/>
    </source>
</evidence>
<dbReference type="InterPro" id="IPR036890">
    <property type="entry name" value="HATPase_C_sf"/>
</dbReference>
<keyword evidence="8" id="KW-0902">Two-component regulatory system</keyword>
<proteinExistence type="predicted"/>
<evidence type="ECO:0000256" key="4">
    <source>
        <dbReference type="ARBA" id="ARBA00022679"/>
    </source>
</evidence>
<dbReference type="AlphaFoldDB" id="A0A499V5P7"/>
<feature type="transmembrane region" description="Helical" evidence="9">
    <location>
        <begin position="136"/>
        <end position="155"/>
    </location>
</feature>
<dbReference type="Pfam" id="PF07730">
    <property type="entry name" value="HisKA_3"/>
    <property type="match status" value="1"/>
</dbReference>
<dbReference type="EC" id="2.7.13.3" evidence="2"/>
<evidence type="ECO:0000256" key="9">
    <source>
        <dbReference type="SAM" id="Phobius"/>
    </source>
</evidence>
<dbReference type="Gene3D" id="1.20.5.1930">
    <property type="match status" value="1"/>
</dbReference>
<keyword evidence="5" id="KW-0547">Nucleotide-binding</keyword>
<evidence type="ECO:0000256" key="2">
    <source>
        <dbReference type="ARBA" id="ARBA00012438"/>
    </source>
</evidence>
<dbReference type="InterPro" id="IPR011712">
    <property type="entry name" value="Sig_transdc_His_kin_sub3_dim/P"/>
</dbReference>
<feature type="domain" description="Histidine kinase/HSP90-like ATPase" evidence="10">
    <location>
        <begin position="323"/>
        <end position="416"/>
    </location>
</feature>
<dbReference type="CDD" id="cd16917">
    <property type="entry name" value="HATPase_UhpB-NarQ-NarX-like"/>
    <property type="match status" value="1"/>
</dbReference>
<keyword evidence="6" id="KW-0418">Kinase</keyword>
<dbReference type="GO" id="GO:0016020">
    <property type="term" value="C:membrane"/>
    <property type="evidence" value="ECO:0007669"/>
    <property type="project" value="InterPro"/>
</dbReference>
<evidence type="ECO:0000256" key="6">
    <source>
        <dbReference type="ARBA" id="ARBA00022777"/>
    </source>
</evidence>
<evidence type="ECO:0000256" key="1">
    <source>
        <dbReference type="ARBA" id="ARBA00000085"/>
    </source>
</evidence>
<keyword evidence="3" id="KW-0597">Phosphoprotein</keyword>
<comment type="catalytic activity">
    <reaction evidence="1">
        <text>ATP + protein L-histidine = ADP + protein N-phospho-L-histidine.</text>
        <dbReference type="EC" id="2.7.13.3"/>
    </reaction>
</comment>
<name>A0A499V5P7_STRAX</name>
<dbReference type="GO" id="GO:0005524">
    <property type="term" value="F:ATP binding"/>
    <property type="evidence" value="ECO:0007669"/>
    <property type="project" value="UniProtKB-KW"/>
</dbReference>
<keyword evidence="9" id="KW-1133">Transmembrane helix</keyword>
<dbReference type="EMBL" id="AP019621">
    <property type="protein sequence ID" value="BBJ49815.1"/>
    <property type="molecule type" value="Genomic_DNA"/>
</dbReference>
<dbReference type="SMART" id="SM00387">
    <property type="entry name" value="HATPase_c"/>
    <property type="match status" value="1"/>
</dbReference>
<feature type="transmembrane region" description="Helical" evidence="9">
    <location>
        <begin position="70"/>
        <end position="93"/>
    </location>
</feature>
<feature type="transmembrane region" description="Helical" evidence="9">
    <location>
        <begin position="29"/>
        <end position="49"/>
    </location>
</feature>
<evidence type="ECO:0000256" key="7">
    <source>
        <dbReference type="ARBA" id="ARBA00022840"/>
    </source>
</evidence>
<evidence type="ECO:0000256" key="8">
    <source>
        <dbReference type="ARBA" id="ARBA00023012"/>
    </source>
</evidence>
<gene>
    <name evidence="11" type="ORF">SAVMC3_24440</name>
</gene>
<organism evidence="11">
    <name type="scientific">Streptomyces avermitilis</name>
    <dbReference type="NCBI Taxonomy" id="33903"/>
    <lineage>
        <taxon>Bacteria</taxon>
        <taxon>Bacillati</taxon>
        <taxon>Actinomycetota</taxon>
        <taxon>Actinomycetes</taxon>
        <taxon>Kitasatosporales</taxon>
        <taxon>Streptomycetaceae</taxon>
        <taxon>Streptomyces</taxon>
    </lineage>
</organism>
<dbReference type="PANTHER" id="PTHR24421">
    <property type="entry name" value="NITRATE/NITRITE SENSOR PROTEIN NARX-RELATED"/>
    <property type="match status" value="1"/>
</dbReference>
<keyword evidence="7" id="KW-0067">ATP-binding</keyword>
<dbReference type="InterPro" id="IPR050482">
    <property type="entry name" value="Sensor_HK_TwoCompSys"/>
</dbReference>
<keyword evidence="9" id="KW-0472">Membrane</keyword>
<dbReference type="GO" id="GO:0046983">
    <property type="term" value="F:protein dimerization activity"/>
    <property type="evidence" value="ECO:0007669"/>
    <property type="project" value="InterPro"/>
</dbReference>